<evidence type="ECO:0000313" key="2">
    <source>
        <dbReference type="EMBL" id="MBI1619195.1"/>
    </source>
</evidence>
<dbReference type="Proteomes" id="UP000601789">
    <property type="component" value="Unassembled WGS sequence"/>
</dbReference>
<gene>
    <name evidence="2" type="ORF">IOD40_00745</name>
</gene>
<dbReference type="Pfam" id="PF02620">
    <property type="entry name" value="YceD"/>
    <property type="match status" value="1"/>
</dbReference>
<organism evidence="2 3">
    <name type="scientific">Aquamicrobium zhengzhouense</name>
    <dbReference type="NCBI Taxonomy" id="2781738"/>
    <lineage>
        <taxon>Bacteria</taxon>
        <taxon>Pseudomonadati</taxon>
        <taxon>Pseudomonadota</taxon>
        <taxon>Alphaproteobacteria</taxon>
        <taxon>Hyphomicrobiales</taxon>
        <taxon>Phyllobacteriaceae</taxon>
        <taxon>Aquamicrobium</taxon>
    </lineage>
</organism>
<reference evidence="2 3" key="1">
    <citation type="submission" date="2020-10" db="EMBL/GenBank/DDBJ databases">
        <title>Aquamicrobium zhengzhouensis sp. nov., a exopolysaccharide producing bacterium isolated from farmland soil.</title>
        <authorList>
            <person name="Wang X."/>
        </authorList>
    </citation>
    <scope>NUCLEOTIDE SEQUENCE [LARGE SCALE GENOMIC DNA]</scope>
    <source>
        <strain evidence="3">cd-1</strain>
    </source>
</reference>
<sequence>MYEDKVSPISSRVQVSRLPKNGLEIIVEADAEQREALADEHDLRSVETFKAVLNVTAWRKGGVKVAGRVKAVIVQDCVVTLEPVEQVVDEEVSGLFLPEGSKLAVPTRSIEGEILLDAEGEDSPELFSGDFVDVGQLAEEFFAMGIDPYPRRPDAQVGVTEEEDEESKGPLYEQLKALQKKS</sequence>
<feature type="region of interest" description="Disordered" evidence="1">
    <location>
        <begin position="148"/>
        <end position="182"/>
    </location>
</feature>
<keyword evidence="3" id="KW-1185">Reference proteome</keyword>
<protein>
    <submittedName>
        <fullName evidence="2">DUF177 domain-containing protein</fullName>
    </submittedName>
</protein>
<dbReference type="RefSeq" id="WP_198473302.1">
    <property type="nucleotide sequence ID" value="NZ_JADGMQ010000001.1"/>
</dbReference>
<accession>A0ABS0S934</accession>
<proteinExistence type="predicted"/>
<name>A0ABS0S934_9HYPH</name>
<evidence type="ECO:0000256" key="1">
    <source>
        <dbReference type="SAM" id="MobiDB-lite"/>
    </source>
</evidence>
<dbReference type="InterPro" id="IPR003772">
    <property type="entry name" value="YceD"/>
</dbReference>
<dbReference type="EMBL" id="JADGMQ010000001">
    <property type="protein sequence ID" value="MBI1619195.1"/>
    <property type="molecule type" value="Genomic_DNA"/>
</dbReference>
<comment type="caution">
    <text evidence="2">The sequence shown here is derived from an EMBL/GenBank/DDBJ whole genome shotgun (WGS) entry which is preliminary data.</text>
</comment>
<evidence type="ECO:0000313" key="3">
    <source>
        <dbReference type="Proteomes" id="UP000601789"/>
    </source>
</evidence>